<evidence type="ECO:0008006" key="7">
    <source>
        <dbReference type="Google" id="ProtNLM"/>
    </source>
</evidence>
<dbReference type="InterPro" id="IPR000330">
    <property type="entry name" value="SNF2_N"/>
</dbReference>
<dbReference type="EMBL" id="JAIRAU010000005">
    <property type="protein sequence ID" value="MBZ5709280.1"/>
    <property type="molecule type" value="Genomic_DNA"/>
</dbReference>
<comment type="caution">
    <text evidence="5">The sequence shown here is derived from an EMBL/GenBank/DDBJ whole genome shotgun (WGS) entry which is preliminary data.</text>
</comment>
<dbReference type="PROSITE" id="PS51192">
    <property type="entry name" value="HELICASE_ATP_BIND_1"/>
    <property type="match status" value="1"/>
</dbReference>
<dbReference type="PANTHER" id="PTHR45766">
    <property type="entry name" value="DNA ANNEALING HELICASE AND ENDONUCLEASE ZRANB3 FAMILY MEMBER"/>
    <property type="match status" value="1"/>
</dbReference>
<dbReference type="InterPro" id="IPR014001">
    <property type="entry name" value="Helicase_ATP-bd"/>
</dbReference>
<dbReference type="SMART" id="SM00487">
    <property type="entry name" value="DEXDc"/>
    <property type="match status" value="1"/>
</dbReference>
<dbReference type="PRINTS" id="PR00507">
    <property type="entry name" value="N12N6MTFRASE"/>
</dbReference>
<dbReference type="InterPro" id="IPR011639">
    <property type="entry name" value="MethylTrfase_TaqI-like_dom"/>
</dbReference>
<organism evidence="5 6">
    <name type="scientific">Nannocystis pusilla</name>
    <dbReference type="NCBI Taxonomy" id="889268"/>
    <lineage>
        <taxon>Bacteria</taxon>
        <taxon>Pseudomonadati</taxon>
        <taxon>Myxococcota</taxon>
        <taxon>Polyangia</taxon>
        <taxon>Nannocystales</taxon>
        <taxon>Nannocystaceae</taxon>
        <taxon>Nannocystis</taxon>
    </lineage>
</organism>
<evidence type="ECO:0000313" key="6">
    <source>
        <dbReference type="Proteomes" id="UP001139031"/>
    </source>
</evidence>
<dbReference type="Pfam" id="PF04851">
    <property type="entry name" value="ResIII"/>
    <property type="match status" value="1"/>
</dbReference>
<dbReference type="SUPFAM" id="SSF52540">
    <property type="entry name" value="P-loop containing nucleoside triphosphate hydrolases"/>
    <property type="match status" value="2"/>
</dbReference>
<dbReference type="PROSITE" id="PS51194">
    <property type="entry name" value="HELICASE_CTER"/>
    <property type="match status" value="1"/>
</dbReference>
<evidence type="ECO:0000256" key="1">
    <source>
        <dbReference type="ARBA" id="ARBA00022801"/>
    </source>
</evidence>
<feature type="compositionally biased region" description="Pro residues" evidence="2">
    <location>
        <begin position="1858"/>
        <end position="1884"/>
    </location>
</feature>
<dbReference type="InterPro" id="IPR027417">
    <property type="entry name" value="P-loop_NTPase"/>
</dbReference>
<dbReference type="PROSITE" id="PS00092">
    <property type="entry name" value="N6_MTASE"/>
    <property type="match status" value="1"/>
</dbReference>
<feature type="compositionally biased region" description="Basic and acidic residues" evidence="2">
    <location>
        <begin position="720"/>
        <end position="741"/>
    </location>
</feature>
<sequence>MTTHAGAFLDKLIPVWRTKLPANISPRYFDGFVRRNRSALEAMLGDWLDRRAQKKAAASSHELPPDLWTRAQRTRANLEAMRIVANRSPVEMTADERRSVLRYSGWGGLSIKDNQDKFPKDLAPETFGLIHEYYTPAVVAEAIAEVVCPLLAQLAGNDGIVRALEPSAGIGRLVRAMGPPRCIFPTAEVKRVQWTTVEFSQVSSRMLEATFPAATHFHMPFERWIRLHGARHTGTINLILSNPPYGDRGEFALEDTDAFYREKTAYAYFMRRALDLLVPGGLGVFLVPAGFLSGVSNRTIREKLLRRHHLAGAYRLPSHTKDRREFVPGANVVMDILFWRSRGGELAEVDADDQFILAGNYFAEFPQRLLGVEQGSFSGDDEAGTATTWRYQVIGDFAGLPQLTERPLCTACILGPIIRREAPQYQALARAEEGLPDDIGEDVRGALLLGRRVGRYLAALGADEAERAAQLWPELHAALESFTASFGNPWRHKLLRELADKRELVAAQQILGAFTKTGETVAALKAPPEIERKYTGRPDDVIAEAEQLFRQQRALSIGQLEAFHKQVGGELGRAEIVETLLSAEWNLDGDAWDQLLPKDAYLTGNQLWDRYDRAAARAARGDEQAKIQTRRLLDAIKPAVFEDIQDINPQNVYDDVELLAGWLSATLNSKYGPVRLERQGGFVQAVGVDYVDSKNTVGLSPETLAFLGYYNHDPALFQPPREKRDRNDPPPSKEERQENKKRLAERRMELANQWAKSFRDWLAADDARKDRFVHAYNRAARGRIVPTFTPEPLEIARWGAQAPKLKAHQITGARRVLAARGGLVAFDVGVGKTYTALAIIARARQEGWVRRPVILVPGSLVWKWHDDILCTLPDYRVAVIGSKRKRISRGRRKDVLTSETDTPQERAAKWIALQSGQVDVVVLSFDALARTRMNENAVLDYIAKVESVERAIALRKRNLEEKAESRKGREKMSERERALLEHGVRAWVREILTLPEGYEYDPGVAWDELGIDMLVIDEAAAFKNLHMPQAREDGVPKFMGGGGEGSDRAWQVDFRAAAVRKNTGGAGIVLLTATPAKNSPLEFYNLIQFIDPAAFTSAGIHDPEQFIDRFLKIEYREVLDSAFDVTMKPAVTGFKNLDDLRTIIFTYGEFRTAAEVNLELPKAVVETITIAMDEEQERRYRKYVAQIEYILENPSPDGPSNIILGLLARLSLVALHASLEDGYSYATALEGGIVKKKVTNADGSVELLERRLSKPTYESPKLLECAKRVAASAHCGHIIFCEPTTVHLWMREVLVSHGVPRERIAILNAEETAPADRIRIAREFNGLASEPPAPGTCTRPTDSKTAPKYDVIIANSVAYEGVDLQVRTCTIHHLDLPWTPADLEQRNGRAVRQGNTLGTVQIYYYFADGSTDGYRFSLIDGKATWLADLIKTQARDTNNPAAQQQLTPEDILLMISRDKTKTKKLLEDKKARQIAEARAKIAKESARLLRQAAGRFADARRSTEPERAAKLREEGEQRLADLERMDPEAWPWAPWMYAVRDKDVLIPENGGAPVYEGLRIAKPRAGHTDQFEHLEFGRVTSDEQGDTIGLRAAGSPSWQVIAYKDGLLGGAPLLPEHFPREGSPAWPADDDLSTGEAIEKKIDSSLRYGKFENLGWRGAADAWLERWWPRFAETIADKMASAYAREKAPVVLDGKLVLATGEALREGALLPPTRAGWQQYLQLAPTSGLAFAALREAGQHWWGRKIPQNLLSKDREAREAAEEEAEADGETAERGASTARTVVQVLSPEATRRLQEFVDSATPTTGTDEEIDQRVLDNIFLQHAAMGDAMAMAGARGVTEDGIRALWRAAREAGHGSTPPPTSPLRPTSLPPGAPSPPAAPAPTPASAQAASEDRRGHVYQIAGDWYGDTDFIRVLPGVRHVGFGDFGVDFPEGKLSITRHTDDTIVPKQEGRLHRLSSSGGRDVLSDRIAKLVGAGAVEHVGTWSVFDDAMPPSQSTAPEAPNATSESPELAHIYRIGDHLYADAAVLSLFPGETKPMGKIDYLVGPPGGSISVARQTTEEVLPQQRGSLYLLTHDGGPLALNKTLAAEVDSGRAKFVGVWPSFERIHEPAQGMDWPSAAPPASQEALDAAKAERLREGRRQLYHRAIARKFSAFEWPPGDDLDKAARILADKIIALEEDFWRGVTPGEDQSAWDGRVEELEERLRDMFGKADEIASAELIASLTDATDFLDFVRDLALSRGADILPEFPRENGQPVPDPQAHVARGTFDAGVPASFDLLDAGYDLRAHETVFDGPALTVVYRADRPRKAAASPTLRIQITRTGAQIYHARGELRNEKDRRTHAFSQSDVALGFMRELSSQRLAALLRPVRVKEPSSSSDARPAPALEQARIRPQDGVQEIVRLFNQSPDDPRLRLGRTRGQGFVLVAYNDDAPEDAVVSIDLSPGFTIEDVRWLMYENRPARQSVILARLNRAIEAVKGAGRVASEPSELAPLLDQLRVRVAKLGGRERRGGQPGWRELWELVRDSAEPPSPTPREVMAWLEEQQLYDLAAELGAYLYSPERPQTEFFEEFREKLDKFYPRWRVAGNSKSESLSVATHAVRGEEPDHYLVKDSTLGPVRVDIELLPPERGKPNHARLRLRTGTLHPGDQVYDAEVDERIAGELRARVDALETALKKTPTFLEDARRLLHLAGQLLNAPLCEGSTRDDALVAFNQAYAVYDDARRQVIEGRPARALEQLRQVAVHVATAAAKVAESCAEGQVSIAAPTIATPLSISPPGGIVQAPTSRPVSARRLRTLNARGLGRDTVARMLSEVRARGAFATVPEEQPMTVVRALERAVPPISGVPIQRIGDLAVLACTDPEQLDRARDVLMAAGYRPRTRDGRLIVRDRNPETSQ</sequence>
<feature type="region of interest" description="Disordered" evidence="2">
    <location>
        <begin position="1852"/>
        <end position="1895"/>
    </location>
</feature>
<dbReference type="Pfam" id="PF07669">
    <property type="entry name" value="Eco57I"/>
    <property type="match status" value="1"/>
</dbReference>
<dbReference type="InterPro" id="IPR002052">
    <property type="entry name" value="DNA_methylase_N6_adenine_CS"/>
</dbReference>
<name>A0ABS7TM47_9BACT</name>
<evidence type="ECO:0000259" key="4">
    <source>
        <dbReference type="PROSITE" id="PS51194"/>
    </source>
</evidence>
<evidence type="ECO:0000259" key="3">
    <source>
        <dbReference type="PROSITE" id="PS51192"/>
    </source>
</evidence>
<dbReference type="SUPFAM" id="SSF53335">
    <property type="entry name" value="S-adenosyl-L-methionine-dependent methyltransferases"/>
    <property type="match status" value="1"/>
</dbReference>
<accession>A0ABS7TM47</accession>
<gene>
    <name evidence="5" type="ORF">K7C98_08400</name>
</gene>
<dbReference type="Proteomes" id="UP001139031">
    <property type="component" value="Unassembled WGS sequence"/>
</dbReference>
<dbReference type="Gene3D" id="3.40.50.10810">
    <property type="entry name" value="Tandem AAA-ATPase domain"/>
    <property type="match status" value="2"/>
</dbReference>
<dbReference type="InterPro" id="IPR001650">
    <property type="entry name" value="Helicase_C-like"/>
</dbReference>
<feature type="domain" description="Helicase ATP-binding" evidence="3">
    <location>
        <begin position="813"/>
        <end position="1093"/>
    </location>
</feature>
<reference evidence="5" key="1">
    <citation type="submission" date="2021-08" db="EMBL/GenBank/DDBJ databases">
        <authorList>
            <person name="Stevens D.C."/>
        </authorList>
    </citation>
    <scope>NUCLEOTIDE SEQUENCE</scope>
    <source>
        <strain evidence="5">DSM 53165</strain>
    </source>
</reference>
<dbReference type="PANTHER" id="PTHR45766:SF6">
    <property type="entry name" value="SWI_SNF-RELATED MATRIX-ASSOCIATED ACTIN-DEPENDENT REGULATOR OF CHROMATIN SUBFAMILY A-LIKE PROTEIN 1"/>
    <property type="match status" value="1"/>
</dbReference>
<dbReference type="InterPro" id="IPR006935">
    <property type="entry name" value="Helicase/UvrB_N"/>
</dbReference>
<feature type="compositionally biased region" description="Acidic residues" evidence="2">
    <location>
        <begin position="1761"/>
        <end position="1770"/>
    </location>
</feature>
<feature type="region of interest" description="Disordered" evidence="2">
    <location>
        <begin position="715"/>
        <end position="741"/>
    </location>
</feature>
<dbReference type="Gene3D" id="3.40.50.150">
    <property type="entry name" value="Vaccinia Virus protein VP39"/>
    <property type="match status" value="1"/>
</dbReference>
<protein>
    <recommendedName>
        <fullName evidence="7">Site-specific DNA-methyltransferase (adenine-specific)</fullName>
    </recommendedName>
</protein>
<evidence type="ECO:0000313" key="5">
    <source>
        <dbReference type="EMBL" id="MBZ5709280.1"/>
    </source>
</evidence>
<dbReference type="InterPro" id="IPR029063">
    <property type="entry name" value="SAM-dependent_MTases_sf"/>
</dbReference>
<dbReference type="Pfam" id="PF00271">
    <property type="entry name" value="Helicase_C"/>
    <property type="match status" value="1"/>
</dbReference>
<keyword evidence="6" id="KW-1185">Reference proteome</keyword>
<dbReference type="RefSeq" id="WP_224191057.1">
    <property type="nucleotide sequence ID" value="NZ_JAIRAU010000005.1"/>
</dbReference>
<proteinExistence type="predicted"/>
<keyword evidence="1" id="KW-0378">Hydrolase</keyword>
<dbReference type="Pfam" id="PF00176">
    <property type="entry name" value="SNF2-rel_dom"/>
    <property type="match status" value="1"/>
</dbReference>
<dbReference type="InterPro" id="IPR038718">
    <property type="entry name" value="SNF2-like_sf"/>
</dbReference>
<evidence type="ECO:0000256" key="2">
    <source>
        <dbReference type="SAM" id="MobiDB-lite"/>
    </source>
</evidence>
<dbReference type="Gene3D" id="3.40.50.300">
    <property type="entry name" value="P-loop containing nucleotide triphosphate hydrolases"/>
    <property type="match status" value="1"/>
</dbReference>
<feature type="region of interest" description="Disordered" evidence="2">
    <location>
        <begin position="1753"/>
        <end position="1778"/>
    </location>
</feature>
<feature type="domain" description="Helicase C-terminal" evidence="4">
    <location>
        <begin position="1261"/>
        <end position="1438"/>
    </location>
</feature>